<organism evidence="2 3">
    <name type="scientific">Pelagimonas varians</name>
    <dbReference type="NCBI Taxonomy" id="696760"/>
    <lineage>
        <taxon>Bacteria</taxon>
        <taxon>Pseudomonadati</taxon>
        <taxon>Pseudomonadota</taxon>
        <taxon>Alphaproteobacteria</taxon>
        <taxon>Rhodobacterales</taxon>
        <taxon>Roseobacteraceae</taxon>
        <taxon>Pelagimonas</taxon>
    </lineage>
</organism>
<dbReference type="Proteomes" id="UP000220836">
    <property type="component" value="Unassembled WGS sequence"/>
</dbReference>
<dbReference type="InterPro" id="IPR002937">
    <property type="entry name" value="Amino_oxidase"/>
</dbReference>
<protein>
    <submittedName>
        <fullName evidence="2">Protoporphyrinogen oxidase</fullName>
    </submittedName>
</protein>
<dbReference type="Gene3D" id="3.50.50.60">
    <property type="entry name" value="FAD/NAD(P)-binding domain"/>
    <property type="match status" value="2"/>
</dbReference>
<dbReference type="RefSeq" id="WP_097802593.1">
    <property type="nucleotide sequence ID" value="NZ_FXYH01000001.1"/>
</dbReference>
<dbReference type="PANTHER" id="PTHR42923">
    <property type="entry name" value="PROTOPORPHYRINOGEN OXIDASE"/>
    <property type="match status" value="1"/>
</dbReference>
<gene>
    <name evidence="2" type="ORF">PEV8663_00018</name>
</gene>
<dbReference type="OrthoDB" id="3972913at2"/>
<keyword evidence="3" id="KW-1185">Reference proteome</keyword>
<evidence type="ECO:0000313" key="3">
    <source>
        <dbReference type="Proteomes" id="UP000220836"/>
    </source>
</evidence>
<evidence type="ECO:0000313" key="2">
    <source>
        <dbReference type="EMBL" id="SMX32401.1"/>
    </source>
</evidence>
<evidence type="ECO:0000259" key="1">
    <source>
        <dbReference type="Pfam" id="PF01593"/>
    </source>
</evidence>
<dbReference type="SUPFAM" id="SSF51905">
    <property type="entry name" value="FAD/NAD(P)-binding domain"/>
    <property type="match status" value="1"/>
</dbReference>
<sequence>MLKTEFDQVETKWTSDVAIIGAGISGLYCAWRLLEADPTVTVTLVERLDRTGGRLDSDIIEVTPGEFVREEEGGMRFNFGMTELMTLNAALGLCDEIVQFPMGTPDNPNRFALRGHSFTLQDAADSDQMIWSQIYNLKSEEIGLSPTDLVTTAYRNVLYANGLDYKPGISPDDWTKFRETCTWKGKTMNDWQMWGLLRDMGYSEECIQMLSETIGFTGPFKSMANAGDAFQILADFPKDPQYFTFERGFATLPNAIAKRLEHDHSNRVRIVLSANVDQITRDGDGGFELEITKAEQRVNARPVMLGKSSAKTLCARQVVMAVASQGAQDLFNRSPALRDTPESEKLWDALYASLGMKLMKINLYFTRPWWHDTMTGRDAVGFGPNFSNLPINAVYPFYALPKDNAESVSELPEIRDDAPAALTIYCDFDNTNFWHGLQNVGDMFTSDLQTRENDKTPQVLYPASELVVAEARKQMAQLFGTNNVPEPVLTSYRLWDGQEDFEFAYHQWRLSVKDSETRAYLSNPLDGVYVCNEAFSDMHGWVNGSLRSANLALAKIGQVMFGQGIEPLANKACPQPATKAKDSSAARVTGLWGG</sequence>
<dbReference type="AlphaFoldDB" id="A0A238JP26"/>
<dbReference type="Pfam" id="PF01593">
    <property type="entry name" value="Amino_oxidase"/>
    <property type="match status" value="1"/>
</dbReference>
<accession>A0A238JP26</accession>
<dbReference type="InterPro" id="IPR050464">
    <property type="entry name" value="Zeta_carotene_desat/Oxidored"/>
</dbReference>
<feature type="domain" description="Amine oxidase" evidence="1">
    <location>
        <begin position="24"/>
        <end position="552"/>
    </location>
</feature>
<name>A0A238JP26_9RHOB</name>
<proteinExistence type="predicted"/>
<reference evidence="2 3" key="1">
    <citation type="submission" date="2017-05" db="EMBL/GenBank/DDBJ databases">
        <authorList>
            <person name="Song R."/>
            <person name="Chenine A.L."/>
            <person name="Ruprecht R.M."/>
        </authorList>
    </citation>
    <scope>NUCLEOTIDE SEQUENCE [LARGE SCALE GENOMIC DNA]</scope>
    <source>
        <strain evidence="2 3">CECT 8663</strain>
    </source>
</reference>
<dbReference type="GO" id="GO:0016491">
    <property type="term" value="F:oxidoreductase activity"/>
    <property type="evidence" value="ECO:0007669"/>
    <property type="project" value="InterPro"/>
</dbReference>
<dbReference type="EMBL" id="FXYH01000001">
    <property type="protein sequence ID" value="SMX32401.1"/>
    <property type="molecule type" value="Genomic_DNA"/>
</dbReference>
<dbReference type="InterPro" id="IPR036188">
    <property type="entry name" value="FAD/NAD-bd_sf"/>
</dbReference>